<gene>
    <name evidence="2" type="ORF">GALL_537840</name>
</gene>
<organism evidence="2">
    <name type="scientific">mine drainage metagenome</name>
    <dbReference type="NCBI Taxonomy" id="410659"/>
    <lineage>
        <taxon>unclassified sequences</taxon>
        <taxon>metagenomes</taxon>
        <taxon>ecological metagenomes</taxon>
    </lineage>
</organism>
<accession>A0A1J5P220</accession>
<sequence>MFLQIPARYLQRFSQGLTHRVVEPGLDAEVEERDREAGHDDGGRDGDAAEQEHQPHMQPRSGGPAPALYPHPCQTAGQDRTQQQQDGQVGQHQAHANAGPPPQGGAAGEDDEGRQADHQCHRGQGQGHALAKHDVAQPAGE</sequence>
<feature type="compositionally biased region" description="Low complexity" evidence="1">
    <location>
        <begin position="74"/>
        <end position="98"/>
    </location>
</feature>
<feature type="region of interest" description="Disordered" evidence="1">
    <location>
        <begin position="16"/>
        <end position="141"/>
    </location>
</feature>
<dbReference type="AlphaFoldDB" id="A0A1J5P220"/>
<feature type="compositionally biased region" description="Basic and acidic residues" evidence="1">
    <location>
        <begin position="32"/>
        <end position="55"/>
    </location>
</feature>
<protein>
    <submittedName>
        <fullName evidence="2">Uncharacterized protein</fullName>
    </submittedName>
</protein>
<reference evidence="2" key="1">
    <citation type="submission" date="2016-10" db="EMBL/GenBank/DDBJ databases">
        <title>Sequence of Gallionella enrichment culture.</title>
        <authorList>
            <person name="Poehlein A."/>
            <person name="Muehling M."/>
            <person name="Daniel R."/>
        </authorList>
    </citation>
    <scope>NUCLEOTIDE SEQUENCE</scope>
</reference>
<comment type="caution">
    <text evidence="2">The sequence shown here is derived from an EMBL/GenBank/DDBJ whole genome shotgun (WGS) entry which is preliminary data.</text>
</comment>
<evidence type="ECO:0000313" key="2">
    <source>
        <dbReference type="EMBL" id="OIQ64664.1"/>
    </source>
</evidence>
<proteinExistence type="predicted"/>
<dbReference type="EMBL" id="MLJW01007935">
    <property type="protein sequence ID" value="OIQ64664.1"/>
    <property type="molecule type" value="Genomic_DNA"/>
</dbReference>
<evidence type="ECO:0000256" key="1">
    <source>
        <dbReference type="SAM" id="MobiDB-lite"/>
    </source>
</evidence>
<name>A0A1J5P220_9ZZZZ</name>